<comment type="caution">
    <text evidence="1">The sequence shown here is derived from an EMBL/GenBank/DDBJ whole genome shotgun (WGS) entry which is preliminary data.</text>
</comment>
<dbReference type="AlphaFoldDB" id="A0AAV3RMA4"/>
<protein>
    <submittedName>
        <fullName evidence="1">Uncharacterized protein</fullName>
    </submittedName>
</protein>
<sequence length="80" mass="8514">MVFLPEMVSSPEELSSPVRWVRAPALASYVGRLAGDGGGCRKMSSSPTRVILVKPALGVGGEYGKIPLAYGLMLREYAIC</sequence>
<accession>A0AAV3RMA4</accession>
<evidence type="ECO:0000313" key="1">
    <source>
        <dbReference type="EMBL" id="GAA0176263.1"/>
    </source>
</evidence>
<proteinExistence type="predicted"/>
<organism evidence="1 2">
    <name type="scientific">Lithospermum erythrorhizon</name>
    <name type="common">Purple gromwell</name>
    <name type="synonym">Lithospermum officinale var. erythrorhizon</name>
    <dbReference type="NCBI Taxonomy" id="34254"/>
    <lineage>
        <taxon>Eukaryota</taxon>
        <taxon>Viridiplantae</taxon>
        <taxon>Streptophyta</taxon>
        <taxon>Embryophyta</taxon>
        <taxon>Tracheophyta</taxon>
        <taxon>Spermatophyta</taxon>
        <taxon>Magnoliopsida</taxon>
        <taxon>eudicotyledons</taxon>
        <taxon>Gunneridae</taxon>
        <taxon>Pentapetalae</taxon>
        <taxon>asterids</taxon>
        <taxon>lamiids</taxon>
        <taxon>Boraginales</taxon>
        <taxon>Boraginaceae</taxon>
        <taxon>Boraginoideae</taxon>
        <taxon>Lithospermeae</taxon>
        <taxon>Lithospermum</taxon>
    </lineage>
</organism>
<keyword evidence="2" id="KW-1185">Reference proteome</keyword>
<name>A0AAV3RMA4_LITER</name>
<evidence type="ECO:0000313" key="2">
    <source>
        <dbReference type="Proteomes" id="UP001454036"/>
    </source>
</evidence>
<reference evidence="1 2" key="1">
    <citation type="submission" date="2024-01" db="EMBL/GenBank/DDBJ databases">
        <title>The complete chloroplast genome sequence of Lithospermum erythrorhizon: insights into the phylogenetic relationship among Boraginaceae species and the maternal lineages of purple gromwells.</title>
        <authorList>
            <person name="Okada T."/>
            <person name="Watanabe K."/>
        </authorList>
    </citation>
    <scope>NUCLEOTIDE SEQUENCE [LARGE SCALE GENOMIC DNA]</scope>
</reference>
<gene>
    <name evidence="1" type="ORF">LIER_42050</name>
</gene>
<dbReference type="Proteomes" id="UP001454036">
    <property type="component" value="Unassembled WGS sequence"/>
</dbReference>
<dbReference type="EMBL" id="BAABME010027884">
    <property type="protein sequence ID" value="GAA0176263.1"/>
    <property type="molecule type" value="Genomic_DNA"/>
</dbReference>